<organism evidence="1 2">
    <name type="scientific">Stylosanthes scabra</name>
    <dbReference type="NCBI Taxonomy" id="79078"/>
    <lineage>
        <taxon>Eukaryota</taxon>
        <taxon>Viridiplantae</taxon>
        <taxon>Streptophyta</taxon>
        <taxon>Embryophyta</taxon>
        <taxon>Tracheophyta</taxon>
        <taxon>Spermatophyta</taxon>
        <taxon>Magnoliopsida</taxon>
        <taxon>eudicotyledons</taxon>
        <taxon>Gunneridae</taxon>
        <taxon>Pentapetalae</taxon>
        <taxon>rosids</taxon>
        <taxon>fabids</taxon>
        <taxon>Fabales</taxon>
        <taxon>Fabaceae</taxon>
        <taxon>Papilionoideae</taxon>
        <taxon>50 kb inversion clade</taxon>
        <taxon>dalbergioids sensu lato</taxon>
        <taxon>Dalbergieae</taxon>
        <taxon>Pterocarpus clade</taxon>
        <taxon>Stylosanthes</taxon>
    </lineage>
</organism>
<keyword evidence="2" id="KW-1185">Reference proteome</keyword>
<feature type="non-terminal residue" evidence="1">
    <location>
        <position position="55"/>
    </location>
</feature>
<dbReference type="EMBL" id="JASCZI010152820">
    <property type="protein sequence ID" value="MED6176727.1"/>
    <property type="molecule type" value="Genomic_DNA"/>
</dbReference>
<reference evidence="1 2" key="1">
    <citation type="journal article" date="2023" name="Plants (Basel)">
        <title>Bridging the Gap: Combining Genomics and Transcriptomics Approaches to Understand Stylosanthes scabra, an Orphan Legume from the Brazilian Caatinga.</title>
        <authorList>
            <person name="Ferreira-Neto J.R.C."/>
            <person name="da Silva M.D."/>
            <person name="Binneck E."/>
            <person name="de Melo N.F."/>
            <person name="da Silva R.H."/>
            <person name="de Melo A.L.T.M."/>
            <person name="Pandolfi V."/>
            <person name="Bustamante F.O."/>
            <person name="Brasileiro-Vidal A.C."/>
            <person name="Benko-Iseppon A.M."/>
        </authorList>
    </citation>
    <scope>NUCLEOTIDE SEQUENCE [LARGE SCALE GENOMIC DNA]</scope>
    <source>
        <tissue evidence="1">Leaves</tissue>
    </source>
</reference>
<sequence>MASIWLRSGEGGMSHFGTALEALGQLRESGMGKGKVLLGEGGSEGVCDCVWRKAK</sequence>
<dbReference type="Proteomes" id="UP001341840">
    <property type="component" value="Unassembled WGS sequence"/>
</dbReference>
<protein>
    <submittedName>
        <fullName evidence="1">Uncharacterized protein</fullName>
    </submittedName>
</protein>
<evidence type="ECO:0000313" key="1">
    <source>
        <dbReference type="EMBL" id="MED6176727.1"/>
    </source>
</evidence>
<proteinExistence type="predicted"/>
<name>A0ABU6VUS5_9FABA</name>
<gene>
    <name evidence="1" type="ORF">PIB30_090943</name>
</gene>
<accession>A0ABU6VUS5</accession>
<evidence type="ECO:0000313" key="2">
    <source>
        <dbReference type="Proteomes" id="UP001341840"/>
    </source>
</evidence>
<comment type="caution">
    <text evidence="1">The sequence shown here is derived from an EMBL/GenBank/DDBJ whole genome shotgun (WGS) entry which is preliminary data.</text>
</comment>